<accession>A0A1B1TEZ3</accession>
<dbReference type="PRINTS" id="PR00304">
    <property type="entry name" value="TCOMPLEXTCP1"/>
</dbReference>
<dbReference type="SUPFAM" id="SSF48592">
    <property type="entry name" value="GroEL equatorial domain-like"/>
    <property type="match status" value="1"/>
</dbReference>
<dbReference type="Pfam" id="PF00118">
    <property type="entry name" value="Cpn60_TCP1"/>
    <property type="match status" value="1"/>
</dbReference>
<protein>
    <submittedName>
        <fullName evidence="6">Thermosome subunit</fullName>
    </submittedName>
</protein>
<dbReference type="Gene3D" id="1.10.560.10">
    <property type="entry name" value="GroEL-like equatorial domain"/>
    <property type="match status" value="1"/>
</dbReference>
<dbReference type="InterPro" id="IPR053374">
    <property type="entry name" value="TCP-1_chaperonin"/>
</dbReference>
<dbReference type="GO" id="GO:0140662">
    <property type="term" value="F:ATP-dependent protein folding chaperone"/>
    <property type="evidence" value="ECO:0007669"/>
    <property type="project" value="InterPro"/>
</dbReference>
<dbReference type="AlphaFoldDB" id="A0A1B1TEZ3"/>
<sequence>MSETEHDIALEDTDRVQGRAALVNNVKASIALAGAVRSTLGPRGLDKMLVEDDGSVLVTNDGVTVLETAKVEHPTARLLISASSLQDRSARDGTTTAILLTSELLQNSLELVRMGVHPSVILNGYNIALEESLKELKRISKKSDSLELELAIVSTSLAGKIEEGTSKILTSCALEAATLLANEEGGDDLERLRIKRLQIDSGKMKNSRLVHGLVLAKTRLDKSTPSFSKNGKIAIIDGELENKKIDLETSIEVSDIGALKSFHDRDMEKIQQMVDHISSFGIDILIVRDGVADAAIAPLRNAGIITYRRMERDDIELLSKITGSIPIRNPLNIDKEHIGKYTDHSEKLIAGVKYTSIEGKNAGGMTFIINGTTPEVRSEVRRAFDDAVGVAHRLKRDSFILPGGGASHIHLARHLRMFATSQSGREQLAIEAYAAALEIIPRVLAENSGLDPIDTILSLSAAQNNDLKNGPWIGLDAKTGQNISMEVAGILDPLFVARHALSGATEAAISVLRIDDVLWAKQEAQTPDWQNEIEED</sequence>
<evidence type="ECO:0000256" key="3">
    <source>
        <dbReference type="ARBA" id="ARBA00022840"/>
    </source>
</evidence>
<reference evidence="6" key="2">
    <citation type="journal article" date="2015" name="ISME J.">
        <title>A new class of marine Euryarchaeota group II from the Mediterranean deep chlorophyll maximum.</title>
        <authorList>
            <person name="Martin-Cuadrado A.B."/>
            <person name="Garcia-Heredia I."/>
            <person name="Molto A.G."/>
            <person name="Lopez-Ubeda R."/>
            <person name="Kimes N."/>
            <person name="Lopez-Garcia P."/>
            <person name="Moreira D."/>
            <person name="Rodriguez-Valera F."/>
        </authorList>
    </citation>
    <scope>NUCLEOTIDE SEQUENCE</scope>
</reference>
<name>A0A1B1TEZ3_9ARCH</name>
<dbReference type="Gene3D" id="3.30.260.10">
    <property type="entry name" value="TCP-1-like chaperonin intermediate domain"/>
    <property type="match status" value="1"/>
</dbReference>
<dbReference type="PROSITE" id="PS00750">
    <property type="entry name" value="TCP1_1"/>
    <property type="match status" value="1"/>
</dbReference>
<dbReference type="PANTHER" id="PTHR11353">
    <property type="entry name" value="CHAPERONIN"/>
    <property type="match status" value="1"/>
</dbReference>
<organism evidence="6">
    <name type="scientific">uncultured Poseidoniia archaeon</name>
    <dbReference type="NCBI Taxonomy" id="1697135"/>
    <lineage>
        <taxon>Archaea</taxon>
        <taxon>Methanobacteriati</taxon>
        <taxon>Thermoplasmatota</taxon>
        <taxon>Candidatus Poseidoniia</taxon>
        <taxon>environmental samples</taxon>
    </lineage>
</organism>
<proteinExistence type="inferred from homology"/>
<keyword evidence="3 5" id="KW-0067">ATP-binding</keyword>
<dbReference type="PROSITE" id="PS00751">
    <property type="entry name" value="TCP1_2"/>
    <property type="match status" value="1"/>
</dbReference>
<dbReference type="Gene3D" id="3.50.7.10">
    <property type="entry name" value="GroEL"/>
    <property type="match status" value="1"/>
</dbReference>
<dbReference type="InterPro" id="IPR017998">
    <property type="entry name" value="Chaperone_TCP-1"/>
</dbReference>
<dbReference type="EMBL" id="KP211910">
    <property type="protein sequence ID" value="ANV80857.1"/>
    <property type="molecule type" value="Genomic_DNA"/>
</dbReference>
<dbReference type="SUPFAM" id="SSF54849">
    <property type="entry name" value="GroEL-intermediate domain like"/>
    <property type="match status" value="1"/>
</dbReference>
<dbReference type="InterPro" id="IPR002194">
    <property type="entry name" value="Chaperonin_TCP-1_CS"/>
</dbReference>
<dbReference type="InterPro" id="IPR027413">
    <property type="entry name" value="GROEL-like_equatorial_sf"/>
</dbReference>
<dbReference type="SUPFAM" id="SSF52029">
    <property type="entry name" value="GroEL apical domain-like"/>
    <property type="match status" value="1"/>
</dbReference>
<dbReference type="NCBIfam" id="NF041083">
    <property type="entry name" value="thermosome_beta"/>
    <property type="match status" value="1"/>
</dbReference>
<reference evidence="6" key="1">
    <citation type="submission" date="2014-11" db="EMBL/GenBank/DDBJ databases">
        <authorList>
            <person name="Zhu J."/>
            <person name="Qi W."/>
            <person name="Song R."/>
        </authorList>
    </citation>
    <scope>NUCLEOTIDE SEQUENCE</scope>
</reference>
<dbReference type="GO" id="GO:0005524">
    <property type="term" value="F:ATP binding"/>
    <property type="evidence" value="ECO:0007669"/>
    <property type="project" value="UniProtKB-KW"/>
</dbReference>
<dbReference type="GO" id="GO:0051082">
    <property type="term" value="F:unfolded protein binding"/>
    <property type="evidence" value="ECO:0007669"/>
    <property type="project" value="InterPro"/>
</dbReference>
<dbReference type="InterPro" id="IPR027409">
    <property type="entry name" value="GroEL-like_apical_dom_sf"/>
</dbReference>
<evidence type="ECO:0000256" key="5">
    <source>
        <dbReference type="RuleBase" id="RU004187"/>
    </source>
</evidence>
<comment type="similarity">
    <text evidence="1 5">Belongs to the TCP-1 chaperonin family.</text>
</comment>
<keyword evidence="2 5" id="KW-0547">Nucleotide-binding</keyword>
<evidence type="ECO:0000256" key="1">
    <source>
        <dbReference type="ARBA" id="ARBA00008020"/>
    </source>
</evidence>
<evidence type="ECO:0000313" key="6">
    <source>
        <dbReference type="EMBL" id="ANV80857.1"/>
    </source>
</evidence>
<dbReference type="InterPro" id="IPR002423">
    <property type="entry name" value="Cpn60/GroEL/TCP-1"/>
</dbReference>
<evidence type="ECO:0000256" key="2">
    <source>
        <dbReference type="ARBA" id="ARBA00022741"/>
    </source>
</evidence>
<keyword evidence="4 5" id="KW-0143">Chaperone</keyword>
<dbReference type="InterPro" id="IPR027410">
    <property type="entry name" value="TCP-1-like_intermed_sf"/>
</dbReference>
<evidence type="ECO:0000256" key="4">
    <source>
        <dbReference type="ARBA" id="ARBA00023186"/>
    </source>
</evidence>
<dbReference type="GO" id="GO:0016887">
    <property type="term" value="F:ATP hydrolysis activity"/>
    <property type="evidence" value="ECO:0007669"/>
    <property type="project" value="InterPro"/>
</dbReference>